<feature type="compositionally biased region" description="Acidic residues" evidence="1">
    <location>
        <begin position="17"/>
        <end position="27"/>
    </location>
</feature>
<dbReference type="Proteomes" id="UP000007954">
    <property type="component" value="Chromosome"/>
</dbReference>
<organism evidence="2 3">
    <name type="scientific">Haloquadratum walsbyi (strain DSM 16854 / JCM 12705 / C23)</name>
    <dbReference type="NCBI Taxonomy" id="768065"/>
    <lineage>
        <taxon>Archaea</taxon>
        <taxon>Methanobacteriati</taxon>
        <taxon>Methanobacteriota</taxon>
        <taxon>Stenosarchaea group</taxon>
        <taxon>Halobacteria</taxon>
        <taxon>Halobacteriales</taxon>
        <taxon>Haloferacaceae</taxon>
        <taxon>Haloquadratum</taxon>
    </lineage>
</organism>
<evidence type="ECO:0000313" key="2">
    <source>
        <dbReference type="EMBL" id="CCC40174.1"/>
    </source>
</evidence>
<dbReference type="KEGG" id="hwc:Hqrw_2303"/>
<protein>
    <submittedName>
        <fullName evidence="2">Uncharacterized protein</fullName>
    </submittedName>
</protein>
<dbReference type="AlphaFoldDB" id="G0LHE0"/>
<reference evidence="2 3" key="1">
    <citation type="journal article" date="2011" name="PLoS ONE">
        <title>Haloquadratum walsbyi: limited diversity in a global pond.</title>
        <authorList>
            <person name="Dyall-Smith M."/>
            <person name="Pfeiffer F."/>
            <person name="Klee K."/>
            <person name="Palm P."/>
            <person name="Gross K."/>
            <person name="Schuster S.C."/>
            <person name="Rampp M."/>
            <person name="Oesterhelt D."/>
        </authorList>
    </citation>
    <scope>NUCLEOTIDE SEQUENCE [LARGE SCALE GENOMIC DNA]</scope>
    <source>
        <strain evidence="3">DSM 16854 / JCM 12705 / C23</strain>
    </source>
</reference>
<feature type="region of interest" description="Disordered" evidence="1">
    <location>
        <begin position="1"/>
        <end position="38"/>
    </location>
</feature>
<gene>
    <name evidence="2" type="ordered locus">Hqrw_2303</name>
</gene>
<evidence type="ECO:0000256" key="1">
    <source>
        <dbReference type="SAM" id="MobiDB-lite"/>
    </source>
</evidence>
<proteinExistence type="predicted"/>
<dbReference type="EMBL" id="FR746099">
    <property type="protein sequence ID" value="CCC40174.1"/>
    <property type="molecule type" value="Genomic_DNA"/>
</dbReference>
<name>G0LHE0_HALWC</name>
<sequence>MSENIGVEVSNRHHSEEESEDDTEAQDDEHGAIKSQQFSFEKNETVADLIMKALIDDGTVTPDELPISSAQKALRIYAYQHSNVTFDSRESTLRRR</sequence>
<evidence type="ECO:0000313" key="3">
    <source>
        <dbReference type="Proteomes" id="UP000007954"/>
    </source>
</evidence>
<accession>G0LHE0</accession>
<dbReference type="HOGENOM" id="CLU_2353177_0_0_2"/>
<dbReference type="RefSeq" id="WP_014555877.1">
    <property type="nucleotide sequence ID" value="NC_017459.1"/>
</dbReference>
<dbReference type="GeneID" id="12447019"/>